<dbReference type="SUPFAM" id="SSF52058">
    <property type="entry name" value="L domain-like"/>
    <property type="match status" value="1"/>
</dbReference>
<sequence>MMEEVDWELLGSGRLAFQDKEQFTRSTKLRILRKIQRSRWKRNCPVLRHLKTLLLERNPIKMLPVELGNVTTLKALNLRQCPLEFPPQLIVQKGLAAILTFLRICAAEHSSPRDSASRAISPVKKRNLSELPHALSDLFEDTVPNRETVNSQDRKEPMLREKADVFPPVEKLDLSDLRKSAEPLEDWPSEEEIRRFWKLRQEIVEHEQAEVLKNQLLPMELPPNLKAALNTKEKERSNPRHVFRRKTPSFRGVLPDIASSHQAALRGRRLEESWASALRELREKQALLEQRRRDKRVLQEWREHAQMMRRKKEELSKLLPPQRTLVGSKIPFATDLMDNEKIPKNPSGKTRQSREKSSPASKEASAFHEGNLEEQLKQHIQRMHEQRKTFRGVAPLEEIRKATQDLEIEESRCPSQSSQALGVWANPSPSSETCKPWSSPGAEALAPSTGGTVAPRGELVAAAQSGRRWSSSRNTTALSIFDFKERDQFLAKQFESTWGQISLLSNTGTSRVNRKPVK</sequence>
<reference evidence="2 3" key="1">
    <citation type="journal article" date="2020" name="Mol. Biol. Evol.">
        <title>Interspecific Gene Flow and the Evolution of Specialization in Black and White Rhinoceros.</title>
        <authorList>
            <person name="Moodley Y."/>
            <person name="Westbury M.V."/>
            <person name="Russo I.M."/>
            <person name="Gopalakrishnan S."/>
            <person name="Rakotoarivelo A."/>
            <person name="Olsen R.A."/>
            <person name="Prost S."/>
            <person name="Tunstall T."/>
            <person name="Ryder O.A."/>
            <person name="Dalen L."/>
            <person name="Bruford M.W."/>
        </authorList>
    </citation>
    <scope>NUCLEOTIDE SEQUENCE [LARGE SCALE GENOMIC DNA]</scope>
    <source>
        <strain evidence="2">SBR-YM</strain>
        <tissue evidence="2">Skin</tissue>
    </source>
</reference>
<evidence type="ECO:0000313" key="2">
    <source>
        <dbReference type="EMBL" id="KAF5922285.1"/>
    </source>
</evidence>
<dbReference type="EMBL" id="JACDTQ010001499">
    <property type="protein sequence ID" value="KAF5922285.1"/>
    <property type="molecule type" value="Genomic_DNA"/>
</dbReference>
<feature type="region of interest" description="Disordered" evidence="1">
    <location>
        <begin position="334"/>
        <end position="367"/>
    </location>
</feature>
<dbReference type="InterPro" id="IPR032675">
    <property type="entry name" value="LRR_dom_sf"/>
</dbReference>
<evidence type="ECO:0000256" key="1">
    <source>
        <dbReference type="SAM" id="MobiDB-lite"/>
    </source>
</evidence>
<keyword evidence="3" id="KW-1185">Reference proteome</keyword>
<proteinExistence type="predicted"/>
<name>A0A7J7F2N3_DICBM</name>
<dbReference type="Gene3D" id="3.80.10.10">
    <property type="entry name" value="Ribonuclease Inhibitor"/>
    <property type="match status" value="1"/>
</dbReference>
<dbReference type="AlphaFoldDB" id="A0A7J7F2N3"/>
<comment type="caution">
    <text evidence="2">The sequence shown here is derived from an EMBL/GenBank/DDBJ whole genome shotgun (WGS) entry which is preliminary data.</text>
</comment>
<evidence type="ECO:0008006" key="4">
    <source>
        <dbReference type="Google" id="ProtNLM"/>
    </source>
</evidence>
<protein>
    <recommendedName>
        <fullName evidence="4">Leucine-rich repeat-containing protein 27</fullName>
    </recommendedName>
</protein>
<dbReference type="Proteomes" id="UP000551758">
    <property type="component" value="Unassembled WGS sequence"/>
</dbReference>
<accession>A0A7J7F2N3</accession>
<gene>
    <name evidence="2" type="ORF">HPG69_006887</name>
</gene>
<evidence type="ECO:0000313" key="3">
    <source>
        <dbReference type="Proteomes" id="UP000551758"/>
    </source>
</evidence>
<feature type="region of interest" description="Disordered" evidence="1">
    <location>
        <begin position="419"/>
        <end position="451"/>
    </location>
</feature>
<organism evidence="2 3">
    <name type="scientific">Diceros bicornis minor</name>
    <name type="common">South-central black rhinoceros</name>
    <dbReference type="NCBI Taxonomy" id="77932"/>
    <lineage>
        <taxon>Eukaryota</taxon>
        <taxon>Metazoa</taxon>
        <taxon>Chordata</taxon>
        <taxon>Craniata</taxon>
        <taxon>Vertebrata</taxon>
        <taxon>Euteleostomi</taxon>
        <taxon>Mammalia</taxon>
        <taxon>Eutheria</taxon>
        <taxon>Laurasiatheria</taxon>
        <taxon>Perissodactyla</taxon>
        <taxon>Rhinocerotidae</taxon>
        <taxon>Diceros</taxon>
    </lineage>
</organism>